<dbReference type="PANTHER" id="PTHR42709:SF6">
    <property type="entry name" value="UNDECAPRENYL PHOSPHATE TRANSPORTER A"/>
    <property type="match status" value="1"/>
</dbReference>
<comment type="subcellular location">
    <subcellularLocation>
        <location evidence="1">Cell membrane</location>
        <topology evidence="1">Multi-pass membrane protein</topology>
    </subcellularLocation>
</comment>
<keyword evidence="4 7" id="KW-0812">Transmembrane</keyword>
<feature type="transmembrane region" description="Helical" evidence="7">
    <location>
        <begin position="42"/>
        <end position="63"/>
    </location>
</feature>
<evidence type="ECO:0000256" key="2">
    <source>
        <dbReference type="ARBA" id="ARBA00010792"/>
    </source>
</evidence>
<evidence type="ECO:0000256" key="5">
    <source>
        <dbReference type="ARBA" id="ARBA00022989"/>
    </source>
</evidence>
<sequence length="193" mass="20202">MDTSVTGLLVLLGITMVPFLPSDVTIIGMAVAAAQGDGPSLALVIAAGTVGGLVSDQLLYLAGRTGGRVLVARLSRRRRFAAAIGWVDTRLRRRPRRVLVIARWVPSGGLVGALLAGSLRRPVTEFFTASAIGLTLWTTYEALLGYAGGQIFSEPEISMALSLTVALVLIPLAFRGVRVAKAAPAEPDLEPVG</sequence>
<dbReference type="InterPro" id="IPR051311">
    <property type="entry name" value="DedA_domain"/>
</dbReference>
<feature type="domain" description="VTT" evidence="8">
    <location>
        <begin position="21"/>
        <end position="146"/>
    </location>
</feature>
<dbReference type="InterPro" id="IPR032816">
    <property type="entry name" value="VTT_dom"/>
</dbReference>
<evidence type="ECO:0000256" key="7">
    <source>
        <dbReference type="SAM" id="Phobius"/>
    </source>
</evidence>
<keyword evidence="6 7" id="KW-0472">Membrane</keyword>
<feature type="transmembrane region" description="Helical" evidence="7">
    <location>
        <begin position="126"/>
        <end position="147"/>
    </location>
</feature>
<evidence type="ECO:0000256" key="6">
    <source>
        <dbReference type="ARBA" id="ARBA00023136"/>
    </source>
</evidence>
<evidence type="ECO:0000256" key="4">
    <source>
        <dbReference type="ARBA" id="ARBA00022692"/>
    </source>
</evidence>
<dbReference type="Pfam" id="PF09335">
    <property type="entry name" value="VTT_dom"/>
    <property type="match status" value="1"/>
</dbReference>
<gene>
    <name evidence="9" type="ORF">GCM10009754_63220</name>
</gene>
<reference evidence="10" key="1">
    <citation type="journal article" date="2019" name="Int. J. Syst. Evol. Microbiol.">
        <title>The Global Catalogue of Microorganisms (GCM) 10K type strain sequencing project: providing services to taxonomists for standard genome sequencing and annotation.</title>
        <authorList>
            <consortium name="The Broad Institute Genomics Platform"/>
            <consortium name="The Broad Institute Genome Sequencing Center for Infectious Disease"/>
            <person name="Wu L."/>
            <person name="Ma J."/>
        </authorList>
    </citation>
    <scope>NUCLEOTIDE SEQUENCE [LARGE SCALE GENOMIC DNA]</scope>
    <source>
        <strain evidence="10">JCM 14545</strain>
    </source>
</reference>
<dbReference type="EMBL" id="BAAANN010000030">
    <property type="protein sequence ID" value="GAA1978527.1"/>
    <property type="molecule type" value="Genomic_DNA"/>
</dbReference>
<organism evidence="9 10">
    <name type="scientific">Amycolatopsis minnesotensis</name>
    <dbReference type="NCBI Taxonomy" id="337894"/>
    <lineage>
        <taxon>Bacteria</taxon>
        <taxon>Bacillati</taxon>
        <taxon>Actinomycetota</taxon>
        <taxon>Actinomycetes</taxon>
        <taxon>Pseudonocardiales</taxon>
        <taxon>Pseudonocardiaceae</taxon>
        <taxon>Amycolatopsis</taxon>
    </lineage>
</organism>
<dbReference type="Proteomes" id="UP001501116">
    <property type="component" value="Unassembled WGS sequence"/>
</dbReference>
<evidence type="ECO:0000256" key="1">
    <source>
        <dbReference type="ARBA" id="ARBA00004651"/>
    </source>
</evidence>
<keyword evidence="3" id="KW-1003">Cell membrane</keyword>
<evidence type="ECO:0000313" key="9">
    <source>
        <dbReference type="EMBL" id="GAA1978527.1"/>
    </source>
</evidence>
<feature type="transmembrane region" description="Helical" evidence="7">
    <location>
        <begin position="100"/>
        <end position="120"/>
    </location>
</feature>
<proteinExistence type="inferred from homology"/>
<dbReference type="PANTHER" id="PTHR42709">
    <property type="entry name" value="ALKALINE PHOSPHATASE LIKE PROTEIN"/>
    <property type="match status" value="1"/>
</dbReference>
<feature type="transmembrane region" description="Helical" evidence="7">
    <location>
        <begin position="159"/>
        <end position="177"/>
    </location>
</feature>
<evidence type="ECO:0000313" key="10">
    <source>
        <dbReference type="Proteomes" id="UP001501116"/>
    </source>
</evidence>
<keyword evidence="10" id="KW-1185">Reference proteome</keyword>
<keyword evidence="5 7" id="KW-1133">Transmembrane helix</keyword>
<comment type="caution">
    <text evidence="9">The sequence shown here is derived from an EMBL/GenBank/DDBJ whole genome shotgun (WGS) entry which is preliminary data.</text>
</comment>
<name>A0ABP5DFY9_9PSEU</name>
<protein>
    <recommendedName>
        <fullName evidence="8">VTT domain-containing protein</fullName>
    </recommendedName>
</protein>
<accession>A0ABP5DFY9</accession>
<evidence type="ECO:0000256" key="3">
    <source>
        <dbReference type="ARBA" id="ARBA00022475"/>
    </source>
</evidence>
<comment type="similarity">
    <text evidence="2">Belongs to the DedA family.</text>
</comment>
<evidence type="ECO:0000259" key="8">
    <source>
        <dbReference type="Pfam" id="PF09335"/>
    </source>
</evidence>